<keyword evidence="8" id="KW-1185">Reference proteome</keyword>
<protein>
    <submittedName>
        <fullName evidence="7">Synembryn-A</fullName>
    </submittedName>
</protein>
<evidence type="ECO:0000256" key="6">
    <source>
        <dbReference type="SAM" id="MobiDB-lite"/>
    </source>
</evidence>
<evidence type="ECO:0000256" key="2">
    <source>
        <dbReference type="ARBA" id="ARBA00009049"/>
    </source>
</evidence>
<gene>
    <name evidence="7" type="primary">RIC8A</name>
    <name evidence="7" type="ORF">A0J61_03967</name>
</gene>
<feature type="compositionally biased region" description="Polar residues" evidence="6">
    <location>
        <begin position="438"/>
        <end position="450"/>
    </location>
</feature>
<keyword evidence="5" id="KW-0143">Chaperone</keyword>
<dbReference type="Proteomes" id="UP000093000">
    <property type="component" value="Unassembled WGS sequence"/>
</dbReference>
<dbReference type="InterPro" id="IPR008376">
    <property type="entry name" value="Chaperone_Ric-8_A/B"/>
</dbReference>
<dbReference type="InterPro" id="IPR016024">
    <property type="entry name" value="ARM-type_fold"/>
</dbReference>
<evidence type="ECO:0000256" key="1">
    <source>
        <dbReference type="ARBA" id="ARBA00004544"/>
    </source>
</evidence>
<dbReference type="GO" id="GO:0005085">
    <property type="term" value="F:guanyl-nucleotide exchange factor activity"/>
    <property type="evidence" value="ECO:0007669"/>
    <property type="project" value="UniProtKB-KW"/>
</dbReference>
<sequence>MPLEAYRKTPKEDLYEFLNGVENRYNFNSSKEKSGFLNALLTDLAKQEWDEKLQVQALSVIRTLSRNPIGSDPIYTKEAVISLSKLAGIQSTPMDTPVSREALKVIANSIYLNDECKIHLEQEGVIDGCLRLIKQDPLSLEAQFLGCRILFFMTISRPDLVHQLIQNDIATPIEKILTRQVDALEKQMDREGPINPSTVMSEALKLLFNLLLVDARSEDQQNACVVFKQCLVPIYRMLFDLPFPKPQPLIPPHSQCFHAMMQFPYDISVEVWRSQKDWISQKYNTVEEGGRYVVNRFVDVLDQALHALLPSGDPDHGNVNHLQADAAVAPVLLVLANIIEACPYVIPFLATKMLPNQTDRSVPVNEGSSLSAYLIRLMTSTMMPQSRSAVCEVLFILCNKDAGQLVQQVGYGNAAGYLVNKGIAMDLPQGQADDDSQDINPITGQYTASESKGPDLSDMTDEEKEREAERLFVLFERLKKTGIIDVENPIAKAMRENQGRFEEVENDSDDD</sequence>
<dbReference type="GO" id="GO:0007186">
    <property type="term" value="P:G protein-coupled receptor signaling pathway"/>
    <property type="evidence" value="ECO:0007669"/>
    <property type="project" value="TreeGrafter"/>
</dbReference>
<dbReference type="PRINTS" id="PR01802">
    <property type="entry name" value="SYNEMBRYN"/>
</dbReference>
<evidence type="ECO:0000256" key="3">
    <source>
        <dbReference type="ARBA" id="ARBA00022490"/>
    </source>
</evidence>
<comment type="subcellular location">
    <subcellularLocation>
        <location evidence="1">Cytoplasm</location>
        <location evidence="1">Cell cortex</location>
    </subcellularLocation>
</comment>
<accession>A0A1C7NFR1</accession>
<dbReference type="GO" id="GO:0005938">
    <property type="term" value="C:cell cortex"/>
    <property type="evidence" value="ECO:0007669"/>
    <property type="project" value="UniProtKB-SubCell"/>
</dbReference>
<keyword evidence="4" id="KW-0344">Guanine-nucleotide releasing factor</keyword>
<dbReference type="InParanoid" id="A0A1C7NFR1"/>
<evidence type="ECO:0000313" key="7">
    <source>
        <dbReference type="EMBL" id="OBZ87981.1"/>
    </source>
</evidence>
<dbReference type="InterPro" id="IPR011989">
    <property type="entry name" value="ARM-like"/>
</dbReference>
<name>A0A1C7NFR1_9FUNG</name>
<dbReference type="InterPro" id="IPR019318">
    <property type="entry name" value="Gua_nucleotide_exch_fac_Ric8"/>
</dbReference>
<dbReference type="STRING" id="101091.A0A1C7NFR1"/>
<dbReference type="OrthoDB" id="5585685at2759"/>
<evidence type="ECO:0000313" key="8">
    <source>
        <dbReference type="Proteomes" id="UP000093000"/>
    </source>
</evidence>
<dbReference type="SUPFAM" id="SSF48371">
    <property type="entry name" value="ARM repeat"/>
    <property type="match status" value="1"/>
</dbReference>
<evidence type="ECO:0000256" key="4">
    <source>
        <dbReference type="ARBA" id="ARBA00022658"/>
    </source>
</evidence>
<comment type="similarity">
    <text evidence="2">Belongs to the synembryn family.</text>
</comment>
<dbReference type="AlphaFoldDB" id="A0A1C7NFR1"/>
<dbReference type="Pfam" id="PF10165">
    <property type="entry name" value="Ric8"/>
    <property type="match status" value="1"/>
</dbReference>
<evidence type="ECO:0000256" key="5">
    <source>
        <dbReference type="ARBA" id="ARBA00023186"/>
    </source>
</evidence>
<dbReference type="GO" id="GO:0001965">
    <property type="term" value="F:G-protein alpha-subunit binding"/>
    <property type="evidence" value="ECO:0007669"/>
    <property type="project" value="TreeGrafter"/>
</dbReference>
<dbReference type="Gene3D" id="1.25.10.10">
    <property type="entry name" value="Leucine-rich Repeat Variant"/>
    <property type="match status" value="1"/>
</dbReference>
<comment type="caution">
    <text evidence="7">The sequence shown here is derived from an EMBL/GenBank/DDBJ whole genome shotgun (WGS) entry which is preliminary data.</text>
</comment>
<dbReference type="PANTHER" id="PTHR12425">
    <property type="entry name" value="SYNEMBRYN"/>
    <property type="match status" value="1"/>
</dbReference>
<reference evidence="7 8" key="1">
    <citation type="submission" date="2016-03" db="EMBL/GenBank/DDBJ databases">
        <title>Choanephora cucurbitarum.</title>
        <authorList>
            <person name="Min B."/>
            <person name="Park H."/>
            <person name="Park J.-H."/>
            <person name="Shin H.-D."/>
            <person name="Choi I.-G."/>
        </authorList>
    </citation>
    <scope>NUCLEOTIDE SEQUENCE [LARGE SCALE GENOMIC DNA]</scope>
    <source>
        <strain evidence="7 8">KUS-F28377</strain>
    </source>
</reference>
<dbReference type="FunCoup" id="A0A1C7NFR1">
    <property type="interactions" value="465"/>
</dbReference>
<dbReference type="EMBL" id="LUGH01000184">
    <property type="protein sequence ID" value="OBZ87981.1"/>
    <property type="molecule type" value="Genomic_DNA"/>
</dbReference>
<feature type="region of interest" description="Disordered" evidence="6">
    <location>
        <begin position="429"/>
        <end position="463"/>
    </location>
</feature>
<keyword evidence="3" id="KW-0963">Cytoplasm</keyword>
<dbReference type="PANTHER" id="PTHR12425:SF5">
    <property type="entry name" value="SYNEMBRYN"/>
    <property type="match status" value="1"/>
</dbReference>
<proteinExistence type="inferred from homology"/>
<organism evidence="7 8">
    <name type="scientific">Choanephora cucurbitarum</name>
    <dbReference type="NCBI Taxonomy" id="101091"/>
    <lineage>
        <taxon>Eukaryota</taxon>
        <taxon>Fungi</taxon>
        <taxon>Fungi incertae sedis</taxon>
        <taxon>Mucoromycota</taxon>
        <taxon>Mucoromycotina</taxon>
        <taxon>Mucoromycetes</taxon>
        <taxon>Mucorales</taxon>
        <taxon>Mucorineae</taxon>
        <taxon>Choanephoraceae</taxon>
        <taxon>Choanephoroideae</taxon>
        <taxon>Choanephora</taxon>
    </lineage>
</organism>